<dbReference type="Pfam" id="PF03283">
    <property type="entry name" value="PAE"/>
    <property type="match status" value="1"/>
</dbReference>
<dbReference type="GeneID" id="7829723"/>
<dbReference type="RefSeq" id="XP_001021331.2">
    <property type="nucleotide sequence ID" value="XM_001021331.2"/>
</dbReference>
<evidence type="ECO:0000313" key="2">
    <source>
        <dbReference type="EMBL" id="EAS01086.2"/>
    </source>
</evidence>
<gene>
    <name evidence="2" type="ORF">TTHERM_00316390</name>
</gene>
<dbReference type="InParanoid" id="I7ML33"/>
<dbReference type="eggNOG" id="KOG4287">
    <property type="taxonomic scope" value="Eukaryota"/>
</dbReference>
<dbReference type="SUPFAM" id="SSF53474">
    <property type="entry name" value="alpha/beta-Hydrolases"/>
    <property type="match status" value="1"/>
</dbReference>
<sequence>MRIIKTIFLIIAILYCVCCQNNNLYFLSPNTRARCIDGTQPGFYFNKGYGDGADKFFIFLDGGGRCEHYTLEGVLEACYQRASTILGSSNQWPLSFIFGQYFFYPSQNSVMYNWNQVFVRYCDGHLYQGSSEPINYKNMTMYFRGYDNMVELFNSLSDNFGLKQSSTVVLSGGSAGGVATLYWTKYLRNFLNPKIKVLAAPDSSFYPDINPMASLQAQVWDLITNNRRFLIQPSGCPYINDDANAYKCGYLQYITDLIPVPTFIIQSIYDEYTLRNKLNVNCITPTHGLQNCTSDEIARGVALQNETLKQLNIIKANKPDWGFWVISCILHCFFPNMASYSTGQYAVPQLSGNTVSKSLSTFIQVHTSNSTVDITQIPKLFDNVTYPNNVPCNGLY</sequence>
<accession>I7ML33</accession>
<dbReference type="OrthoDB" id="2015280at2759"/>
<proteinExistence type="predicted"/>
<keyword evidence="1" id="KW-0732">Signal</keyword>
<evidence type="ECO:0000256" key="1">
    <source>
        <dbReference type="SAM" id="SignalP"/>
    </source>
</evidence>
<evidence type="ECO:0000313" key="3">
    <source>
        <dbReference type="Proteomes" id="UP000009168"/>
    </source>
</evidence>
<dbReference type="GO" id="GO:0016787">
    <property type="term" value="F:hydrolase activity"/>
    <property type="evidence" value="ECO:0007669"/>
    <property type="project" value="InterPro"/>
</dbReference>
<dbReference type="ESTHER" id="tetts-i7ml33">
    <property type="family name" value="Pectinacetylesterase-Notum"/>
</dbReference>
<dbReference type="EMBL" id="GG662605">
    <property type="protein sequence ID" value="EAS01086.2"/>
    <property type="molecule type" value="Genomic_DNA"/>
</dbReference>
<organism evidence="2 3">
    <name type="scientific">Tetrahymena thermophila (strain SB210)</name>
    <dbReference type="NCBI Taxonomy" id="312017"/>
    <lineage>
        <taxon>Eukaryota</taxon>
        <taxon>Sar</taxon>
        <taxon>Alveolata</taxon>
        <taxon>Ciliophora</taxon>
        <taxon>Intramacronucleata</taxon>
        <taxon>Oligohymenophorea</taxon>
        <taxon>Hymenostomatida</taxon>
        <taxon>Tetrahymenina</taxon>
        <taxon>Tetrahymenidae</taxon>
        <taxon>Tetrahymena</taxon>
    </lineage>
</organism>
<keyword evidence="3" id="KW-1185">Reference proteome</keyword>
<dbReference type="PANTHER" id="PTHR21562">
    <property type="entry name" value="NOTUM-RELATED"/>
    <property type="match status" value="1"/>
</dbReference>
<protein>
    <submittedName>
        <fullName evidence="2">Pectinacetylesterase family protein</fullName>
    </submittedName>
</protein>
<feature type="signal peptide" evidence="1">
    <location>
        <begin position="1"/>
        <end position="19"/>
    </location>
</feature>
<dbReference type="KEGG" id="tet:TTHERM_00316390"/>
<feature type="chain" id="PRO_5003712571" evidence="1">
    <location>
        <begin position="20"/>
        <end position="396"/>
    </location>
</feature>
<name>I7ML33_TETTS</name>
<dbReference type="InterPro" id="IPR004963">
    <property type="entry name" value="PAE/NOTUM"/>
</dbReference>
<dbReference type="Proteomes" id="UP000009168">
    <property type="component" value="Unassembled WGS sequence"/>
</dbReference>
<reference evidence="3" key="1">
    <citation type="journal article" date="2006" name="PLoS Biol.">
        <title>Macronuclear genome sequence of the ciliate Tetrahymena thermophila, a model eukaryote.</title>
        <authorList>
            <person name="Eisen J.A."/>
            <person name="Coyne R.S."/>
            <person name="Wu M."/>
            <person name="Wu D."/>
            <person name="Thiagarajan M."/>
            <person name="Wortman J.R."/>
            <person name="Badger J.H."/>
            <person name="Ren Q."/>
            <person name="Amedeo P."/>
            <person name="Jones K.M."/>
            <person name="Tallon L.J."/>
            <person name="Delcher A.L."/>
            <person name="Salzberg S.L."/>
            <person name="Silva J.C."/>
            <person name="Haas B.J."/>
            <person name="Majoros W.H."/>
            <person name="Farzad M."/>
            <person name="Carlton J.M."/>
            <person name="Smith R.K. Jr."/>
            <person name="Garg J."/>
            <person name="Pearlman R.E."/>
            <person name="Karrer K.M."/>
            <person name="Sun L."/>
            <person name="Manning G."/>
            <person name="Elde N.C."/>
            <person name="Turkewitz A.P."/>
            <person name="Asai D.J."/>
            <person name="Wilkes D.E."/>
            <person name="Wang Y."/>
            <person name="Cai H."/>
            <person name="Collins K."/>
            <person name="Stewart B.A."/>
            <person name="Lee S.R."/>
            <person name="Wilamowska K."/>
            <person name="Weinberg Z."/>
            <person name="Ruzzo W.L."/>
            <person name="Wloga D."/>
            <person name="Gaertig J."/>
            <person name="Frankel J."/>
            <person name="Tsao C.-C."/>
            <person name="Gorovsky M.A."/>
            <person name="Keeling P.J."/>
            <person name="Waller R.F."/>
            <person name="Patron N.J."/>
            <person name="Cherry J.M."/>
            <person name="Stover N.A."/>
            <person name="Krieger C.J."/>
            <person name="del Toro C."/>
            <person name="Ryder H.F."/>
            <person name="Williamson S.C."/>
            <person name="Barbeau R.A."/>
            <person name="Hamilton E.P."/>
            <person name="Orias E."/>
        </authorList>
    </citation>
    <scope>NUCLEOTIDE SEQUENCE [LARGE SCALE GENOMIC DNA]</scope>
    <source>
        <strain evidence="3">SB210</strain>
    </source>
</reference>
<dbReference type="AlphaFoldDB" id="I7ML33"/>
<dbReference type="InterPro" id="IPR029058">
    <property type="entry name" value="AB_hydrolase_fold"/>
</dbReference>